<keyword evidence="3" id="KW-1185">Reference proteome</keyword>
<dbReference type="Pfam" id="PF00501">
    <property type="entry name" value="AMP-binding"/>
    <property type="match status" value="1"/>
</dbReference>
<feature type="domain" description="AMP-dependent synthetase/ligase" evidence="1">
    <location>
        <begin position="11"/>
        <end position="399"/>
    </location>
</feature>
<dbReference type="PANTHER" id="PTHR43767:SF1">
    <property type="entry name" value="NONRIBOSOMAL PEPTIDE SYNTHASE PES1 (EUROFUNG)-RELATED"/>
    <property type="match status" value="1"/>
</dbReference>
<dbReference type="InterPro" id="IPR042099">
    <property type="entry name" value="ANL_N_sf"/>
</dbReference>
<dbReference type="NCBIfam" id="NF006754">
    <property type="entry name" value="PRK09274.1"/>
    <property type="match status" value="1"/>
</dbReference>
<protein>
    <submittedName>
        <fullName evidence="2">AMP-binding protein</fullName>
    </submittedName>
</protein>
<evidence type="ECO:0000313" key="2">
    <source>
        <dbReference type="EMBL" id="TYT74484.1"/>
    </source>
</evidence>
<dbReference type="PROSITE" id="PS00455">
    <property type="entry name" value="AMP_BINDING"/>
    <property type="match status" value="1"/>
</dbReference>
<gene>
    <name evidence="2" type="ORF">FIM25_10040</name>
</gene>
<sequence length="548" mass="60227">MENANIACLLTKNAARTPNKRAVVMPAGKDAMGRLKTTQLSFAQLDASSTKVAAGFSAMGMTPGTRTVLMVPPGMDFFILTFALFKAGLIPVVVDPGMGLKRMADCLASTRAEALVGIPKAHVFRKLFPKAFSHVRHTVSTRPVPLLRTKTLKELLKSDVTGFETVSCESETTAAILFTTGSTGPAKGVIYTHANFHAQIQAIRDHFEIKEDDRDLPTFPLFALFDPALGMTAFIPEMDPTKPGKADPRPILEAIDQHAITTMFCSPALLDRLGRYGSREGIRLPGLRRVVSAGAPVRPDILQSFVPVIGNPAFIHTPYGATEAVPLMSLTAGEILSETRSFTDQGMGICVGRPIKGVDISIIRITDTAIKSMEEADELPEGEIGEIIAKGPMVTSAYYENPEADKMSKIKDKKGFWHRMGDLAWKDNSGRFWFCGRKSHRVCTEEGELYTLPCEAIFNTHRKVRRSALVGIGPDKEQTPVIIIETSEKMSKEEKNELRSELLQLAGAFDHTSGIRHLLFHREFPVDIRHNAKIHRESLAAWAGEKLH</sequence>
<dbReference type="InterPro" id="IPR000873">
    <property type="entry name" value="AMP-dep_synth/lig_dom"/>
</dbReference>
<dbReference type="RefSeq" id="WP_139448823.1">
    <property type="nucleotide sequence ID" value="NZ_VDMB01000011.1"/>
</dbReference>
<dbReference type="PANTHER" id="PTHR43767">
    <property type="entry name" value="LONG-CHAIN-FATTY-ACID--COA LIGASE"/>
    <property type="match status" value="1"/>
</dbReference>
<dbReference type="AlphaFoldDB" id="A0A5S5MFK4"/>
<accession>A0A5S5MFK4</accession>
<dbReference type="OrthoDB" id="9799237at2"/>
<dbReference type="Gene3D" id="3.40.50.12780">
    <property type="entry name" value="N-terminal domain of ligase-like"/>
    <property type="match status" value="1"/>
</dbReference>
<evidence type="ECO:0000259" key="1">
    <source>
        <dbReference type="Pfam" id="PF00501"/>
    </source>
</evidence>
<dbReference type="InterPro" id="IPR050237">
    <property type="entry name" value="ATP-dep_AMP-bd_enzyme"/>
</dbReference>
<comment type="caution">
    <text evidence="2">The sequence shown here is derived from an EMBL/GenBank/DDBJ whole genome shotgun (WGS) entry which is preliminary data.</text>
</comment>
<reference evidence="2 3" key="1">
    <citation type="submission" date="2019-06" db="EMBL/GenBank/DDBJ databases">
        <title>Desulfobotulus mexicanus sp. nov., a novel sulfate-reducing bacterium isolated from the sediment of an alkaline crater lake in Mexico.</title>
        <authorList>
            <person name="Hirschler-Rea A."/>
        </authorList>
    </citation>
    <scope>NUCLEOTIDE SEQUENCE [LARGE SCALE GENOMIC DNA]</scope>
    <source>
        <strain evidence="2 3">PAR22N</strain>
    </source>
</reference>
<organism evidence="2 3">
    <name type="scientific">Desulfobotulus mexicanus</name>
    <dbReference type="NCBI Taxonomy" id="2586642"/>
    <lineage>
        <taxon>Bacteria</taxon>
        <taxon>Pseudomonadati</taxon>
        <taxon>Thermodesulfobacteriota</taxon>
        <taxon>Desulfobacteria</taxon>
        <taxon>Desulfobacterales</taxon>
        <taxon>Desulfobacteraceae</taxon>
        <taxon>Desulfobotulus</taxon>
    </lineage>
</organism>
<dbReference type="InterPro" id="IPR020845">
    <property type="entry name" value="AMP-binding_CS"/>
</dbReference>
<proteinExistence type="predicted"/>
<dbReference type="Proteomes" id="UP000321899">
    <property type="component" value="Unassembled WGS sequence"/>
</dbReference>
<evidence type="ECO:0000313" key="3">
    <source>
        <dbReference type="Proteomes" id="UP000321899"/>
    </source>
</evidence>
<name>A0A5S5MFK4_9BACT</name>
<dbReference type="EMBL" id="VDMB01000011">
    <property type="protein sequence ID" value="TYT74484.1"/>
    <property type="molecule type" value="Genomic_DNA"/>
</dbReference>
<dbReference type="SUPFAM" id="SSF56801">
    <property type="entry name" value="Acetyl-CoA synthetase-like"/>
    <property type="match status" value="1"/>
</dbReference>